<dbReference type="Pfam" id="PF02275">
    <property type="entry name" value="CBAH"/>
    <property type="match status" value="1"/>
</dbReference>
<comment type="caution">
    <text evidence="4">The sequence shown here is derived from an EMBL/GenBank/DDBJ whole genome shotgun (WGS) entry which is preliminary data.</text>
</comment>
<dbReference type="EMBL" id="JBHLUK010000076">
    <property type="protein sequence ID" value="MFC0425010.1"/>
    <property type="molecule type" value="Genomic_DNA"/>
</dbReference>
<keyword evidence="2 4" id="KW-0378">Hydrolase</keyword>
<dbReference type="SUPFAM" id="SSF56235">
    <property type="entry name" value="N-terminal nucleophile aminohydrolases (Ntn hydrolases)"/>
    <property type="match status" value="1"/>
</dbReference>
<accession>A0ABV6K9S7</accession>
<feature type="domain" description="Choloylglycine hydrolase/NAAA C-terminal" evidence="3">
    <location>
        <begin position="2"/>
        <end position="309"/>
    </location>
</feature>
<reference evidence="4 5" key="1">
    <citation type="submission" date="2024-09" db="EMBL/GenBank/DDBJ databases">
        <authorList>
            <person name="Sun Q."/>
            <person name="Mori K."/>
        </authorList>
    </citation>
    <scope>NUCLEOTIDE SEQUENCE [LARGE SCALE GENOMIC DNA]</scope>
    <source>
        <strain evidence="4 5">TBRC 4575</strain>
    </source>
</reference>
<dbReference type="PANTHER" id="PTHR35527">
    <property type="entry name" value="CHOLOYLGLYCINE HYDROLASE"/>
    <property type="match status" value="1"/>
</dbReference>
<evidence type="ECO:0000313" key="5">
    <source>
        <dbReference type="Proteomes" id="UP001589855"/>
    </source>
</evidence>
<dbReference type="Proteomes" id="UP001589855">
    <property type="component" value="Unassembled WGS sequence"/>
</dbReference>
<dbReference type="RefSeq" id="WP_137644187.1">
    <property type="nucleotide sequence ID" value="NZ_BAABRM010000003.1"/>
</dbReference>
<dbReference type="CDD" id="cd00542">
    <property type="entry name" value="Ntn_PVA"/>
    <property type="match status" value="1"/>
</dbReference>
<evidence type="ECO:0000256" key="2">
    <source>
        <dbReference type="ARBA" id="ARBA00022801"/>
    </source>
</evidence>
<evidence type="ECO:0000256" key="1">
    <source>
        <dbReference type="ARBA" id="ARBA00006625"/>
    </source>
</evidence>
<dbReference type="PANTHER" id="PTHR35527:SF2">
    <property type="entry name" value="HYDROLASE"/>
    <property type="match status" value="1"/>
</dbReference>
<comment type="similarity">
    <text evidence="1">Belongs to the peptidase C59 family.</text>
</comment>
<organism evidence="4 5">
    <name type="scientific">Lactiplantibacillus plajomi</name>
    <dbReference type="NCBI Taxonomy" id="1457217"/>
    <lineage>
        <taxon>Bacteria</taxon>
        <taxon>Bacillati</taxon>
        <taxon>Bacillota</taxon>
        <taxon>Bacilli</taxon>
        <taxon>Lactobacillales</taxon>
        <taxon>Lactobacillaceae</taxon>
        <taxon>Lactiplantibacillus</taxon>
    </lineage>
</organism>
<dbReference type="Gene3D" id="3.60.60.10">
    <property type="entry name" value="Penicillin V Acylase, Chain A"/>
    <property type="match status" value="1"/>
</dbReference>
<dbReference type="InterPro" id="IPR029132">
    <property type="entry name" value="CBAH/NAAA_C"/>
</dbReference>
<dbReference type="InterPro" id="IPR029055">
    <property type="entry name" value="Ntn_hydrolases_N"/>
</dbReference>
<sequence>MCTSLTYTNQANGHFLARTMDYHLDFDAQIMFMPRQRTVNGDAGPFKTSYGFIGAGRNLNHEMFTDGVNEFGVGVATLYFPDHAVYQEKATAGRLGLAPHDFVAWALGNAKSVADLAEKVHHIQLISRSAALVAVVPPLHFIISDPTGATAVLEPTGPDLHLIDDPVGVMTNSPDLNWHLQNISTYGMFSNADLPLQTYGNYHPATQGPGTGAVGLPGDYTSVSRFVRTNFLKKFADVPTTTADTLSLLQLILNAVTIPKGAKHISNGSSDYTEYRSYMDLDGLTYTIELYENPGKLQQVILTKHLLETVTEPTEFPLSREPQLHVLNPEKAF</sequence>
<evidence type="ECO:0000313" key="4">
    <source>
        <dbReference type="EMBL" id="MFC0425010.1"/>
    </source>
</evidence>
<protein>
    <submittedName>
        <fullName evidence="4">Choloylglycine hydrolase family protein</fullName>
    </submittedName>
</protein>
<evidence type="ECO:0000259" key="3">
    <source>
        <dbReference type="Pfam" id="PF02275"/>
    </source>
</evidence>
<gene>
    <name evidence="4" type="ORF">ACFFGS_12815</name>
</gene>
<keyword evidence="5" id="KW-1185">Reference proteome</keyword>
<proteinExistence type="inferred from homology"/>
<name>A0ABV6K9S7_9LACO</name>
<dbReference type="InterPro" id="IPR052193">
    <property type="entry name" value="Peptidase_C59"/>
</dbReference>
<dbReference type="GO" id="GO:0016787">
    <property type="term" value="F:hydrolase activity"/>
    <property type="evidence" value="ECO:0007669"/>
    <property type="project" value="UniProtKB-KW"/>
</dbReference>